<dbReference type="PANTHER" id="PTHR42960:SF1">
    <property type="entry name" value="YCF46 PROTEIN"/>
    <property type="match status" value="1"/>
</dbReference>
<dbReference type="AlphaFoldDB" id="A0AAX1PDE3"/>
<dbReference type="GO" id="GO:0005524">
    <property type="term" value="F:ATP binding"/>
    <property type="evidence" value="ECO:0007669"/>
    <property type="project" value="UniProtKB-KW"/>
</dbReference>
<evidence type="ECO:0000256" key="1">
    <source>
        <dbReference type="ARBA" id="ARBA00022741"/>
    </source>
</evidence>
<sequence>MKENAQQLEKLEIPIKLSFPVINVNTFELGRAESVFSDIAKKVGKHFVVMPFKKLPDPPSLKAYVEEAKKDKQKGVVVFDTYFFDRQRANPETMPALKASLTLLENEGINYIIAGKDLLSEEFVYHLDLPAMSNADILELLRTCEQNVQEKGVFDEKERAVIANHALGLSYTQMKNVFTYSAYLKYKNEEYLGEIRKEKAHILRDVGLDVLEAIDIANVGGLENLKEFLQIRKAGWDKSLPVKGVLLAGVPGGGKSLIAKAAAGVLGTTLVRLDMGRFYSKYLGETERQFSRALQTIEQISPVVVLIDEMEKFFGNADGEHEVSKRLLGTFLYWLQERKSKIFIVATANRVKSLPPELMRAGRWDRAFFIDLPTDVEREKIFDIHITKQKANVSDFNMSLLLRESAGYTGAEIEQAVIDALYLANAKGVDLDNETLLDAVTHITPTSETRREDIDQIRLLRDQGFYPANRVEEEQEGTGRKLAIAE</sequence>
<dbReference type="Gene3D" id="3.40.50.300">
    <property type="entry name" value="P-loop containing nucleotide triphosphate hydrolases"/>
    <property type="match status" value="1"/>
</dbReference>
<dbReference type="SUPFAM" id="SSF52540">
    <property type="entry name" value="P-loop containing nucleoside triphosphate hydrolases"/>
    <property type="match status" value="1"/>
</dbReference>
<name>A0AAX1PDE3_AERSA</name>
<dbReference type="Gene3D" id="1.10.8.60">
    <property type="match status" value="1"/>
</dbReference>
<comment type="caution">
    <text evidence="6">The sequence shown here is derived from an EMBL/GenBank/DDBJ whole genome shotgun (WGS) entry which is preliminary data.</text>
</comment>
<evidence type="ECO:0000313" key="6">
    <source>
        <dbReference type="EMBL" id="RAI97620.1"/>
    </source>
</evidence>
<evidence type="ECO:0000256" key="4">
    <source>
        <dbReference type="ARBA" id="ARBA00040480"/>
    </source>
</evidence>
<evidence type="ECO:0000313" key="7">
    <source>
        <dbReference type="Proteomes" id="UP000249422"/>
    </source>
</evidence>
<dbReference type="PANTHER" id="PTHR42960">
    <property type="entry name" value="YCF46 PROTEIN"/>
    <property type="match status" value="1"/>
</dbReference>
<evidence type="ECO:0000259" key="5">
    <source>
        <dbReference type="SMART" id="SM00382"/>
    </source>
</evidence>
<dbReference type="Pfam" id="PF00004">
    <property type="entry name" value="AAA"/>
    <property type="match status" value="1"/>
</dbReference>
<accession>A0AAX1PDE3</accession>
<organism evidence="6 7">
    <name type="scientific">Aeromonas salmonicida</name>
    <dbReference type="NCBI Taxonomy" id="645"/>
    <lineage>
        <taxon>Bacteria</taxon>
        <taxon>Pseudomonadati</taxon>
        <taxon>Pseudomonadota</taxon>
        <taxon>Gammaproteobacteria</taxon>
        <taxon>Aeromonadales</taxon>
        <taxon>Aeromonadaceae</taxon>
        <taxon>Aeromonas</taxon>
    </lineage>
</organism>
<evidence type="ECO:0000256" key="3">
    <source>
        <dbReference type="ARBA" id="ARBA00038088"/>
    </source>
</evidence>
<dbReference type="SMART" id="SM00382">
    <property type="entry name" value="AAA"/>
    <property type="match status" value="1"/>
</dbReference>
<feature type="domain" description="AAA+ ATPase" evidence="5">
    <location>
        <begin position="241"/>
        <end position="374"/>
    </location>
</feature>
<dbReference type="InterPro" id="IPR003593">
    <property type="entry name" value="AAA+_ATPase"/>
</dbReference>
<protein>
    <recommendedName>
        <fullName evidence="4">Uncharacterized AAA domain-containing protein ycf46</fullName>
    </recommendedName>
</protein>
<dbReference type="GO" id="GO:0016887">
    <property type="term" value="F:ATP hydrolysis activity"/>
    <property type="evidence" value="ECO:0007669"/>
    <property type="project" value="InterPro"/>
</dbReference>
<dbReference type="InterPro" id="IPR003959">
    <property type="entry name" value="ATPase_AAA_core"/>
</dbReference>
<keyword evidence="2" id="KW-0067">ATP-binding</keyword>
<evidence type="ECO:0000256" key="2">
    <source>
        <dbReference type="ARBA" id="ARBA00022840"/>
    </source>
</evidence>
<dbReference type="InterPro" id="IPR052381">
    <property type="entry name" value="AAA_domain_protein"/>
</dbReference>
<dbReference type="Proteomes" id="UP000249422">
    <property type="component" value="Unassembled WGS sequence"/>
</dbReference>
<gene>
    <name evidence="6" type="ORF">DEU50_13720</name>
</gene>
<keyword evidence="1" id="KW-0547">Nucleotide-binding</keyword>
<dbReference type="InterPro" id="IPR027417">
    <property type="entry name" value="P-loop_NTPase"/>
</dbReference>
<comment type="similarity">
    <text evidence="3">Belongs to the AAA ATPase family. Highly divergent.</text>
</comment>
<reference evidence="6 7" key="1">
    <citation type="submission" date="2018-06" db="EMBL/GenBank/DDBJ databases">
        <title>Freshwater and sediment microbial communities from various areas in North America, analyzing microbe dynamics in response to fracking.</title>
        <authorList>
            <person name="Lamendella R."/>
        </authorList>
    </citation>
    <scope>NUCLEOTIDE SEQUENCE [LARGE SCALE GENOMIC DNA]</scope>
    <source>
        <strain evidence="6 7">17</strain>
    </source>
</reference>
<dbReference type="EMBL" id="QLLM01000037">
    <property type="protein sequence ID" value="RAI97620.1"/>
    <property type="molecule type" value="Genomic_DNA"/>
</dbReference>
<dbReference type="RefSeq" id="WP_111589905.1">
    <property type="nucleotide sequence ID" value="NZ_CAWNWF010000037.1"/>
</dbReference>
<proteinExistence type="inferred from homology"/>